<proteinExistence type="predicted"/>
<evidence type="ECO:0000313" key="4">
    <source>
        <dbReference type="Proteomes" id="UP000030765"/>
    </source>
</evidence>
<dbReference type="EMBL" id="ATLV01010160">
    <property type="status" value="NOT_ANNOTATED_CDS"/>
    <property type="molecule type" value="Genomic_DNA"/>
</dbReference>
<dbReference type="Proteomes" id="UP000030765">
    <property type="component" value="Unassembled WGS sequence"/>
</dbReference>
<feature type="region of interest" description="Disordered" evidence="1">
    <location>
        <begin position="1"/>
        <end position="42"/>
    </location>
</feature>
<dbReference type="EMBL" id="KE524565">
    <property type="protein sequence ID" value="KFB35531.1"/>
    <property type="molecule type" value="Genomic_DNA"/>
</dbReference>
<dbReference type="AlphaFoldDB" id="A0A084VC37"/>
<accession>A0A084VC37</accession>
<evidence type="ECO:0000256" key="1">
    <source>
        <dbReference type="SAM" id="MobiDB-lite"/>
    </source>
</evidence>
<keyword evidence="2" id="KW-0675">Receptor</keyword>
<reference evidence="2 4" key="1">
    <citation type="journal article" date="2014" name="BMC Genomics">
        <title>Genome sequence of Anopheles sinensis provides insight into genetics basis of mosquito competence for malaria parasites.</title>
        <authorList>
            <person name="Zhou D."/>
            <person name="Zhang D."/>
            <person name="Ding G."/>
            <person name="Shi L."/>
            <person name="Hou Q."/>
            <person name="Ye Y."/>
            <person name="Xu Y."/>
            <person name="Zhou H."/>
            <person name="Xiong C."/>
            <person name="Li S."/>
            <person name="Yu J."/>
            <person name="Hong S."/>
            <person name="Yu X."/>
            <person name="Zou P."/>
            <person name="Chen C."/>
            <person name="Chang X."/>
            <person name="Wang W."/>
            <person name="Lv Y."/>
            <person name="Sun Y."/>
            <person name="Ma L."/>
            <person name="Shen B."/>
            <person name="Zhu C."/>
        </authorList>
    </citation>
    <scope>NUCLEOTIDE SEQUENCE [LARGE SCALE GENOMIC DNA]</scope>
</reference>
<organism evidence="2">
    <name type="scientific">Anopheles sinensis</name>
    <name type="common">Mosquito</name>
    <dbReference type="NCBI Taxonomy" id="74873"/>
    <lineage>
        <taxon>Eukaryota</taxon>
        <taxon>Metazoa</taxon>
        <taxon>Ecdysozoa</taxon>
        <taxon>Arthropoda</taxon>
        <taxon>Hexapoda</taxon>
        <taxon>Insecta</taxon>
        <taxon>Pterygota</taxon>
        <taxon>Neoptera</taxon>
        <taxon>Endopterygota</taxon>
        <taxon>Diptera</taxon>
        <taxon>Nematocera</taxon>
        <taxon>Culicoidea</taxon>
        <taxon>Culicidae</taxon>
        <taxon>Anophelinae</taxon>
        <taxon>Anopheles</taxon>
    </lineage>
</organism>
<dbReference type="EnsemblMetazoa" id="ASIC002335-RA">
    <property type="protein sequence ID" value="ASIC002335-PA"/>
    <property type="gene ID" value="ASIC002335"/>
</dbReference>
<reference evidence="3" key="2">
    <citation type="submission" date="2020-05" db="UniProtKB">
        <authorList>
            <consortium name="EnsemblMetazoa"/>
        </authorList>
    </citation>
    <scope>IDENTIFICATION</scope>
</reference>
<protein>
    <submittedName>
        <fullName evidence="2 3">TonB dependent receptor family protein</fullName>
    </submittedName>
</protein>
<feature type="compositionally biased region" description="Basic and acidic residues" evidence="1">
    <location>
        <begin position="1"/>
        <end position="33"/>
    </location>
</feature>
<evidence type="ECO:0000313" key="3">
    <source>
        <dbReference type="EnsemblMetazoa" id="ASIC002335-PA"/>
    </source>
</evidence>
<keyword evidence="4" id="KW-1185">Reference proteome</keyword>
<dbReference type="VEuPathDB" id="VectorBase:ASIC002335"/>
<sequence length="65" mass="7585">MFSIGDTDRYRFNDRIREQRPSSRSGDEPRDGDILSGQLEHNWGGEKGYDNPRADWMLLLVLLEC</sequence>
<evidence type="ECO:0000313" key="2">
    <source>
        <dbReference type="EMBL" id="KFB35531.1"/>
    </source>
</evidence>
<name>A0A084VC37_ANOSI</name>
<gene>
    <name evidence="2" type="ORF">ZHAS_00002335</name>
</gene>